<proteinExistence type="predicted"/>
<gene>
    <name evidence="1" type="ORF">HYH03_015252</name>
</gene>
<organism evidence="1 2">
    <name type="scientific">Edaphochlamys debaryana</name>
    <dbReference type="NCBI Taxonomy" id="47281"/>
    <lineage>
        <taxon>Eukaryota</taxon>
        <taxon>Viridiplantae</taxon>
        <taxon>Chlorophyta</taxon>
        <taxon>core chlorophytes</taxon>
        <taxon>Chlorophyceae</taxon>
        <taxon>CS clade</taxon>
        <taxon>Chlamydomonadales</taxon>
        <taxon>Chlamydomonadales incertae sedis</taxon>
        <taxon>Edaphochlamys</taxon>
    </lineage>
</organism>
<sequence length="115" mass="12602">MSQDLRSLGSSLDNISGTAYPVYLRRHSDGLVSAIFPQFSFGIGAGMTEYEALEDAKYILVIGLDSLVEDSEEIPSPLTMEAAQELMREWSLNDVGVEVSWAEVEVEPECLAEGQ</sequence>
<evidence type="ECO:0000313" key="1">
    <source>
        <dbReference type="EMBL" id="KAG2486045.1"/>
    </source>
</evidence>
<dbReference type="Proteomes" id="UP000612055">
    <property type="component" value="Unassembled WGS sequence"/>
</dbReference>
<evidence type="ECO:0000313" key="2">
    <source>
        <dbReference type="Proteomes" id="UP000612055"/>
    </source>
</evidence>
<dbReference type="InterPro" id="IPR035069">
    <property type="entry name" value="TTHA1013/TTHA0281-like"/>
</dbReference>
<protein>
    <recommendedName>
        <fullName evidence="3">HicB-like antitoxin of toxin-antitoxin system domain-containing protein</fullName>
    </recommendedName>
</protein>
<keyword evidence="2" id="KW-1185">Reference proteome</keyword>
<dbReference type="SUPFAM" id="SSF143100">
    <property type="entry name" value="TTHA1013/TTHA0281-like"/>
    <property type="match status" value="1"/>
</dbReference>
<dbReference type="Gene3D" id="3.30.160.250">
    <property type="match status" value="1"/>
</dbReference>
<name>A0A835XM98_9CHLO</name>
<reference evidence="1" key="1">
    <citation type="journal article" date="2020" name="bioRxiv">
        <title>Comparative genomics of Chlamydomonas.</title>
        <authorList>
            <person name="Craig R.J."/>
            <person name="Hasan A.R."/>
            <person name="Ness R.W."/>
            <person name="Keightley P.D."/>
        </authorList>
    </citation>
    <scope>NUCLEOTIDE SEQUENCE</scope>
    <source>
        <strain evidence="1">CCAP 11/70</strain>
    </source>
</reference>
<accession>A0A835XM98</accession>
<evidence type="ECO:0008006" key="3">
    <source>
        <dbReference type="Google" id="ProtNLM"/>
    </source>
</evidence>
<dbReference type="EMBL" id="JAEHOE010000118">
    <property type="protein sequence ID" value="KAG2486045.1"/>
    <property type="molecule type" value="Genomic_DNA"/>
</dbReference>
<dbReference type="AlphaFoldDB" id="A0A835XM98"/>
<comment type="caution">
    <text evidence="1">The sequence shown here is derived from an EMBL/GenBank/DDBJ whole genome shotgun (WGS) entry which is preliminary data.</text>
</comment>
<dbReference type="OrthoDB" id="527857at2759"/>